<name>A0A1I1GHI5_9LACO</name>
<dbReference type="Gene3D" id="3.50.50.60">
    <property type="entry name" value="FAD/NAD(P)-binding domain"/>
    <property type="match status" value="1"/>
</dbReference>
<dbReference type="Pfam" id="PF07992">
    <property type="entry name" value="Pyr_redox_2"/>
    <property type="match status" value="1"/>
</dbReference>
<evidence type="ECO:0000256" key="1">
    <source>
        <dbReference type="ARBA" id="ARBA00007532"/>
    </source>
</evidence>
<dbReference type="PRINTS" id="PR00411">
    <property type="entry name" value="PNDRDTASEI"/>
</dbReference>
<evidence type="ECO:0000256" key="3">
    <source>
        <dbReference type="ARBA" id="ARBA00022827"/>
    </source>
</evidence>
<dbReference type="OrthoDB" id="9800167at2"/>
<dbReference type="GO" id="GO:0000166">
    <property type="term" value="F:nucleotide binding"/>
    <property type="evidence" value="ECO:0007669"/>
    <property type="project" value="UniProtKB-KW"/>
</dbReference>
<comment type="similarity">
    <text evidence="1">Belongs to the class-I pyridine nucleotide-disulfide oxidoreductase family.</text>
</comment>
<dbReference type="Proteomes" id="UP000199376">
    <property type="component" value="Unassembled WGS sequence"/>
</dbReference>
<dbReference type="InterPro" id="IPR004099">
    <property type="entry name" value="Pyr_nucl-diS_OxRdtase_dimer"/>
</dbReference>
<protein>
    <submittedName>
        <fullName evidence="8">Glutathione reductase (NADPH)</fullName>
    </submittedName>
</protein>
<evidence type="ECO:0000313" key="8">
    <source>
        <dbReference type="EMBL" id="SFC11239.1"/>
    </source>
</evidence>
<proteinExistence type="inferred from homology"/>
<feature type="domain" description="FAD/NAD(P)-binding" evidence="7">
    <location>
        <begin position="7"/>
        <end position="313"/>
    </location>
</feature>
<dbReference type="STRING" id="283737.SAMN05660453_1101"/>
<evidence type="ECO:0000313" key="9">
    <source>
        <dbReference type="Proteomes" id="UP000199376"/>
    </source>
</evidence>
<dbReference type="AlphaFoldDB" id="A0A1I1GHI5"/>
<keyword evidence="4" id="KW-0520">NAD</keyword>
<accession>A0A1I1GHI5</accession>
<dbReference type="GO" id="GO:0016491">
    <property type="term" value="F:oxidoreductase activity"/>
    <property type="evidence" value="ECO:0007669"/>
    <property type="project" value="InterPro"/>
</dbReference>
<dbReference type="PRINTS" id="PR00368">
    <property type="entry name" value="FADPNR"/>
</dbReference>
<evidence type="ECO:0000256" key="4">
    <source>
        <dbReference type="PIRSR" id="PIRSR000350-3"/>
    </source>
</evidence>
<evidence type="ECO:0000259" key="6">
    <source>
        <dbReference type="Pfam" id="PF02852"/>
    </source>
</evidence>
<feature type="binding site" evidence="4">
    <location>
        <begin position="173"/>
        <end position="180"/>
    </location>
    <ligand>
        <name>NAD(+)</name>
        <dbReference type="ChEBI" id="CHEBI:57540"/>
    </ligand>
</feature>
<dbReference type="PANTHER" id="PTHR43014:SF5">
    <property type="entry name" value="GLUTATHIONE REDUCTASE (NADPH)"/>
    <property type="match status" value="1"/>
</dbReference>
<reference evidence="8 9" key="1">
    <citation type="submission" date="2016-10" db="EMBL/GenBank/DDBJ databases">
        <authorList>
            <person name="de Groot N.N."/>
        </authorList>
    </citation>
    <scope>NUCLEOTIDE SEQUENCE [LARGE SCALE GENOMIC DNA]</scope>
    <source>
        <strain evidence="8 9">DSM 19113</strain>
    </source>
</reference>
<dbReference type="PANTHER" id="PTHR43014">
    <property type="entry name" value="MERCURIC REDUCTASE"/>
    <property type="match status" value="1"/>
</dbReference>
<dbReference type="Pfam" id="PF02852">
    <property type="entry name" value="Pyr_redox_dim"/>
    <property type="match status" value="1"/>
</dbReference>
<dbReference type="InterPro" id="IPR023753">
    <property type="entry name" value="FAD/NAD-binding_dom"/>
</dbReference>
<dbReference type="SUPFAM" id="SSF55424">
    <property type="entry name" value="FAD/NAD-linked reductases, dimerisation (C-terminal) domain"/>
    <property type="match status" value="1"/>
</dbReference>
<dbReference type="InterPro" id="IPR036188">
    <property type="entry name" value="FAD/NAD-bd_sf"/>
</dbReference>
<keyword evidence="4" id="KW-0547">Nucleotide-binding</keyword>
<feature type="binding site" evidence="4">
    <location>
        <position position="299"/>
    </location>
    <ligand>
        <name>FAD</name>
        <dbReference type="ChEBI" id="CHEBI:57692"/>
    </ligand>
</feature>
<feature type="disulfide bond" description="Redox-active" evidence="5">
    <location>
        <begin position="44"/>
        <end position="49"/>
    </location>
</feature>
<evidence type="ECO:0000256" key="2">
    <source>
        <dbReference type="ARBA" id="ARBA00022630"/>
    </source>
</evidence>
<organism evidence="8 9">
    <name type="scientific">Fructobacillus durionis</name>
    <dbReference type="NCBI Taxonomy" id="283737"/>
    <lineage>
        <taxon>Bacteria</taxon>
        <taxon>Bacillati</taxon>
        <taxon>Bacillota</taxon>
        <taxon>Bacilli</taxon>
        <taxon>Lactobacillales</taxon>
        <taxon>Lactobacillaceae</taxon>
        <taxon>Fructobacillus</taxon>
    </lineage>
</organism>
<feature type="domain" description="Pyridine nucleotide-disulphide oxidoreductase dimerisation" evidence="6">
    <location>
        <begin position="340"/>
        <end position="436"/>
    </location>
</feature>
<dbReference type="EMBL" id="FOLI01000005">
    <property type="protein sequence ID" value="SFC11239.1"/>
    <property type="molecule type" value="Genomic_DNA"/>
</dbReference>
<dbReference type="InterPro" id="IPR001100">
    <property type="entry name" value="Pyr_nuc-diS_OxRdtase"/>
</dbReference>
<dbReference type="RefSeq" id="WP_091502767.1">
    <property type="nucleotide sequence ID" value="NZ_FOLI01000005.1"/>
</dbReference>
<comment type="cofactor">
    <cofactor evidence="4">
        <name>FAD</name>
        <dbReference type="ChEBI" id="CHEBI:57692"/>
    </cofactor>
    <text evidence="4">Binds 1 FAD per subunit.</text>
</comment>
<evidence type="ECO:0000259" key="7">
    <source>
        <dbReference type="Pfam" id="PF07992"/>
    </source>
</evidence>
<feature type="binding site" evidence="4">
    <location>
        <position position="259"/>
    </location>
    <ligand>
        <name>NAD(+)</name>
        <dbReference type="ChEBI" id="CHEBI:57540"/>
    </ligand>
</feature>
<keyword evidence="3 4" id="KW-0274">FAD</keyword>
<keyword evidence="9" id="KW-1185">Reference proteome</keyword>
<dbReference type="SUPFAM" id="SSF51905">
    <property type="entry name" value="FAD/NAD(P)-binding domain"/>
    <property type="match status" value="1"/>
</dbReference>
<evidence type="ECO:0000256" key="5">
    <source>
        <dbReference type="PIRSR" id="PIRSR000350-4"/>
    </source>
</evidence>
<keyword evidence="2" id="KW-0285">Flavoprotein</keyword>
<dbReference type="PIRSF" id="PIRSF000350">
    <property type="entry name" value="Mercury_reductase_MerA"/>
    <property type="match status" value="1"/>
</dbReference>
<sequence length="445" mass="48262">MSQTFDYDVVFIGAGHGAFDGAPALTAAGKTVAFIEEDKVGGTCPNWGCNAKIILEAPAKAVQTAKQSDGVIAGDTHIDWPTAMKRKQEIINGFAPAIQGAMESVGVDFIFGHASFVDAHTLQVGDRKVTADKIVIATGQHSHRLDLPGKEFLHDSKDFLSIPVVPKKMVIIGAGFIGLEAASIMRAAGSQVTVIMRDQQALPAFNRDYTEELLKALAKQGVLFIKNTTVEKIEQNGSSYSISTNTGSFPADYILDATGRIPNTDGLNLAELGIKYDHKGIEVNEFLQTAVSNIYASGDVIKKDVPKLTPTATFESQYIVSHILGEEKEAINYPAIGENLFTTPRLAQAGVTVDEAKAHPDQFDIIEQDVMDDWYRLVDFEQAGKRSLIYNKEKQLVGVIELSDKAEDVVNALLPAIEFGYTPAQIKRLVTIFPSIGYSALDNLQ</sequence>
<gene>
    <name evidence="8" type="ORF">SAMN05660453_1101</name>
</gene>
<dbReference type="InterPro" id="IPR016156">
    <property type="entry name" value="FAD/NAD-linked_Rdtase_dimer_sf"/>
</dbReference>